<name>A0ABQ3UG76_9CHLR</name>
<evidence type="ECO:0000256" key="2">
    <source>
        <dbReference type="ARBA" id="ARBA00022448"/>
    </source>
</evidence>
<dbReference type="InterPro" id="IPR036259">
    <property type="entry name" value="MFS_trans_sf"/>
</dbReference>
<dbReference type="SUPFAM" id="SSF103473">
    <property type="entry name" value="MFS general substrate transporter"/>
    <property type="match status" value="1"/>
</dbReference>
<feature type="transmembrane region" description="Helical" evidence="7">
    <location>
        <begin position="167"/>
        <end position="185"/>
    </location>
</feature>
<evidence type="ECO:0000313" key="9">
    <source>
        <dbReference type="EMBL" id="GHO51714.1"/>
    </source>
</evidence>
<organism evidence="9 10">
    <name type="scientific">Ktedonobacter robiniae</name>
    <dbReference type="NCBI Taxonomy" id="2778365"/>
    <lineage>
        <taxon>Bacteria</taxon>
        <taxon>Bacillati</taxon>
        <taxon>Chloroflexota</taxon>
        <taxon>Ktedonobacteria</taxon>
        <taxon>Ktedonobacterales</taxon>
        <taxon>Ktedonobacteraceae</taxon>
        <taxon>Ktedonobacter</taxon>
    </lineage>
</organism>
<feature type="transmembrane region" description="Helical" evidence="7">
    <location>
        <begin position="137"/>
        <end position="161"/>
    </location>
</feature>
<evidence type="ECO:0000256" key="5">
    <source>
        <dbReference type="ARBA" id="ARBA00022989"/>
    </source>
</evidence>
<keyword evidence="2" id="KW-0813">Transport</keyword>
<feature type="transmembrane region" description="Helical" evidence="7">
    <location>
        <begin position="197"/>
        <end position="217"/>
    </location>
</feature>
<feature type="transmembrane region" description="Helical" evidence="7">
    <location>
        <begin position="432"/>
        <end position="453"/>
    </location>
</feature>
<dbReference type="InterPro" id="IPR020846">
    <property type="entry name" value="MFS_dom"/>
</dbReference>
<dbReference type="RefSeq" id="WP_420799473.1">
    <property type="nucleotide sequence ID" value="NZ_BNJG01000001.1"/>
</dbReference>
<dbReference type="PANTHER" id="PTHR42718">
    <property type="entry name" value="MAJOR FACILITATOR SUPERFAMILY MULTIDRUG TRANSPORTER MFSC"/>
    <property type="match status" value="1"/>
</dbReference>
<evidence type="ECO:0000313" key="10">
    <source>
        <dbReference type="Proteomes" id="UP000654345"/>
    </source>
</evidence>
<dbReference type="PROSITE" id="PS50850">
    <property type="entry name" value="MFS"/>
    <property type="match status" value="1"/>
</dbReference>
<accession>A0ABQ3UG76</accession>
<keyword evidence="10" id="KW-1185">Reference proteome</keyword>
<dbReference type="PANTHER" id="PTHR42718:SF46">
    <property type="entry name" value="BLR6921 PROTEIN"/>
    <property type="match status" value="1"/>
</dbReference>
<evidence type="ECO:0000259" key="8">
    <source>
        <dbReference type="PROSITE" id="PS50850"/>
    </source>
</evidence>
<keyword evidence="5 7" id="KW-1133">Transmembrane helix</keyword>
<keyword evidence="4 7" id="KW-0812">Transmembrane</keyword>
<reference evidence="9 10" key="1">
    <citation type="journal article" date="2021" name="Int. J. Syst. Evol. Microbiol.">
        <title>Reticulibacter mediterranei gen. nov., sp. nov., within the new family Reticulibacteraceae fam. nov., and Ktedonospora formicarum gen. nov., sp. nov., Ktedonobacter robiniae sp. nov., Dictyobacter formicarum sp. nov. and Dictyobacter arantiisoli sp. nov., belonging to the class Ktedonobacteria.</title>
        <authorList>
            <person name="Yabe S."/>
            <person name="Zheng Y."/>
            <person name="Wang C.M."/>
            <person name="Sakai Y."/>
            <person name="Abe K."/>
            <person name="Yokota A."/>
            <person name="Donadio S."/>
            <person name="Cavaletti L."/>
            <person name="Monciardini P."/>
        </authorList>
    </citation>
    <scope>NUCLEOTIDE SEQUENCE [LARGE SCALE GENOMIC DNA]</scope>
    <source>
        <strain evidence="9 10">SOSP1-30</strain>
    </source>
</reference>
<dbReference type="PRINTS" id="PR01036">
    <property type="entry name" value="TCRTETB"/>
</dbReference>
<feature type="transmembrane region" description="Helical" evidence="7">
    <location>
        <begin position="269"/>
        <end position="290"/>
    </location>
</feature>
<evidence type="ECO:0000256" key="7">
    <source>
        <dbReference type="SAM" id="Phobius"/>
    </source>
</evidence>
<feature type="transmembrane region" description="Helical" evidence="7">
    <location>
        <begin position="363"/>
        <end position="382"/>
    </location>
</feature>
<comment type="subcellular location">
    <subcellularLocation>
        <location evidence="1">Cell membrane</location>
        <topology evidence="1">Multi-pass membrane protein</topology>
    </subcellularLocation>
</comment>
<feature type="transmembrane region" description="Helical" evidence="7">
    <location>
        <begin position="78"/>
        <end position="98"/>
    </location>
</feature>
<evidence type="ECO:0000256" key="3">
    <source>
        <dbReference type="ARBA" id="ARBA00022475"/>
    </source>
</evidence>
<feature type="transmembrane region" description="Helical" evidence="7">
    <location>
        <begin position="330"/>
        <end position="351"/>
    </location>
</feature>
<dbReference type="Gene3D" id="1.20.1250.20">
    <property type="entry name" value="MFS general substrate transporter like domains"/>
    <property type="match status" value="1"/>
</dbReference>
<feature type="transmembrane region" description="Helical" evidence="7">
    <location>
        <begin position="53"/>
        <end position="71"/>
    </location>
</feature>
<feature type="transmembrane region" description="Helical" evidence="7">
    <location>
        <begin position="403"/>
        <end position="420"/>
    </location>
</feature>
<evidence type="ECO:0000256" key="4">
    <source>
        <dbReference type="ARBA" id="ARBA00022692"/>
    </source>
</evidence>
<evidence type="ECO:0000256" key="6">
    <source>
        <dbReference type="ARBA" id="ARBA00023136"/>
    </source>
</evidence>
<feature type="transmembrane region" description="Helical" evidence="7">
    <location>
        <begin position="229"/>
        <end position="248"/>
    </location>
</feature>
<protein>
    <submittedName>
        <fullName evidence="9">MFS transporter</fullName>
    </submittedName>
</protein>
<feature type="transmembrane region" description="Helical" evidence="7">
    <location>
        <begin position="305"/>
        <end position="323"/>
    </location>
</feature>
<dbReference type="InterPro" id="IPR011701">
    <property type="entry name" value="MFS"/>
</dbReference>
<dbReference type="InterPro" id="IPR004638">
    <property type="entry name" value="EmrB-like"/>
</dbReference>
<dbReference type="NCBIfam" id="TIGR00711">
    <property type="entry name" value="efflux_EmrB"/>
    <property type="match status" value="1"/>
</dbReference>
<gene>
    <name evidence="9" type="ORF">KSB_01890</name>
</gene>
<keyword evidence="6 7" id="KW-0472">Membrane</keyword>
<dbReference type="Gene3D" id="1.20.1720.10">
    <property type="entry name" value="Multidrug resistance protein D"/>
    <property type="match status" value="1"/>
</dbReference>
<dbReference type="Pfam" id="PF07690">
    <property type="entry name" value="MFS_1"/>
    <property type="match status" value="1"/>
</dbReference>
<comment type="caution">
    <text evidence="9">The sequence shown here is derived from an EMBL/GenBank/DDBJ whole genome shotgun (WGS) entry which is preliminary data.</text>
</comment>
<sequence>MKEKSKKAASIWALALTSVASFMISLDVQVVSTALSTIRLQLGASIEELEWMVNAYILTFAVLLLTGTALGDRFGRRCLFVAGLLLFVAASAACALAPTIGALITARAVQGCGAALMLPLALTLLSAAFEPAQRGRALGIFGSVTGLALIAGPVVGGAIAGGLAWQWIFWLNVPIGLLVIVLVSLRVPESRGPRTVLDLGGLLLVSGAALGLAWGLVRGNRAGWGSFEVVATLLAGTGLVVTLVAWELRVHVPMVPMRFFRSRAFSSGNAANFLLFASMNGAVFFMAQFLQTAQGYGPLASGLRLLPWTATLFVAAPIAGALVNRVGERVLIVVGLLAEAAGMIWIALIAMPDLPYPELVAPLIIAGCGASMAIPATQNAVINSVAVHEIGKASGTFSMLRQLSGVFGVAILAAVFAGVGNFSSAQAFSNGFASAISVASALALMGAISGLVLPGRRDKAFVQTTEQASETREHG</sequence>
<feature type="transmembrane region" description="Helical" evidence="7">
    <location>
        <begin position="104"/>
        <end position="125"/>
    </location>
</feature>
<keyword evidence="3" id="KW-1003">Cell membrane</keyword>
<feature type="domain" description="Major facilitator superfamily (MFS) profile" evidence="8">
    <location>
        <begin position="13"/>
        <end position="458"/>
    </location>
</feature>
<dbReference type="Proteomes" id="UP000654345">
    <property type="component" value="Unassembled WGS sequence"/>
</dbReference>
<evidence type="ECO:0000256" key="1">
    <source>
        <dbReference type="ARBA" id="ARBA00004651"/>
    </source>
</evidence>
<dbReference type="CDD" id="cd17321">
    <property type="entry name" value="MFS_MMR_MDR_like"/>
    <property type="match status" value="1"/>
</dbReference>
<dbReference type="EMBL" id="BNJG01000001">
    <property type="protein sequence ID" value="GHO51714.1"/>
    <property type="molecule type" value="Genomic_DNA"/>
</dbReference>
<proteinExistence type="predicted"/>